<sequence length="127" mass="12713">MGGAGWPSSAGRVAPSSGTRAGGASLGGGAARCGRASTPPLLRRCLRDRRGSLAAAAARPSGLELGAASGPGMAARLERPRLRLWREAPSSYSSLFSPPPLLPAPIAHHPASLDAGTSSAVRPVKAI</sequence>
<protein>
    <submittedName>
        <fullName evidence="2">Uncharacterized protein</fullName>
    </submittedName>
</protein>
<name>A0A3L6TI28_PANMI</name>
<dbReference type="Proteomes" id="UP000275267">
    <property type="component" value="Unassembled WGS sequence"/>
</dbReference>
<proteinExistence type="predicted"/>
<gene>
    <name evidence="2" type="ORF">C2845_PM01G40630</name>
</gene>
<reference evidence="3" key="1">
    <citation type="journal article" date="2019" name="Nat. Commun.">
        <title>The genome of broomcorn millet.</title>
        <authorList>
            <person name="Zou C."/>
            <person name="Miki D."/>
            <person name="Li D."/>
            <person name="Tang Q."/>
            <person name="Xiao L."/>
            <person name="Rajput S."/>
            <person name="Deng P."/>
            <person name="Jia W."/>
            <person name="Huang R."/>
            <person name="Zhang M."/>
            <person name="Sun Y."/>
            <person name="Hu J."/>
            <person name="Fu X."/>
            <person name="Schnable P.S."/>
            <person name="Li F."/>
            <person name="Zhang H."/>
            <person name="Feng B."/>
            <person name="Zhu X."/>
            <person name="Liu R."/>
            <person name="Schnable J.C."/>
            <person name="Zhu J.-K."/>
            <person name="Zhang H."/>
        </authorList>
    </citation>
    <scope>NUCLEOTIDE SEQUENCE [LARGE SCALE GENOMIC DNA]</scope>
</reference>
<feature type="region of interest" description="Disordered" evidence="1">
    <location>
        <begin position="1"/>
        <end position="41"/>
    </location>
</feature>
<accession>A0A3L6TI28</accession>
<dbReference type="EMBL" id="PQIB02000001">
    <property type="protein sequence ID" value="RLN39286.1"/>
    <property type="molecule type" value="Genomic_DNA"/>
</dbReference>
<feature type="compositionally biased region" description="Gly residues" evidence="1">
    <location>
        <begin position="20"/>
        <end position="31"/>
    </location>
</feature>
<organism evidence="2 3">
    <name type="scientific">Panicum miliaceum</name>
    <name type="common">Proso millet</name>
    <name type="synonym">Broomcorn millet</name>
    <dbReference type="NCBI Taxonomy" id="4540"/>
    <lineage>
        <taxon>Eukaryota</taxon>
        <taxon>Viridiplantae</taxon>
        <taxon>Streptophyta</taxon>
        <taxon>Embryophyta</taxon>
        <taxon>Tracheophyta</taxon>
        <taxon>Spermatophyta</taxon>
        <taxon>Magnoliopsida</taxon>
        <taxon>Liliopsida</taxon>
        <taxon>Poales</taxon>
        <taxon>Poaceae</taxon>
        <taxon>PACMAD clade</taxon>
        <taxon>Panicoideae</taxon>
        <taxon>Panicodae</taxon>
        <taxon>Paniceae</taxon>
        <taxon>Panicinae</taxon>
        <taxon>Panicum</taxon>
        <taxon>Panicum sect. Panicum</taxon>
    </lineage>
</organism>
<keyword evidence="3" id="KW-1185">Reference proteome</keyword>
<evidence type="ECO:0000256" key="1">
    <source>
        <dbReference type="SAM" id="MobiDB-lite"/>
    </source>
</evidence>
<feature type="region of interest" description="Disordered" evidence="1">
    <location>
        <begin position="53"/>
        <end position="72"/>
    </location>
</feature>
<comment type="caution">
    <text evidence="2">The sequence shown here is derived from an EMBL/GenBank/DDBJ whole genome shotgun (WGS) entry which is preliminary data.</text>
</comment>
<evidence type="ECO:0000313" key="2">
    <source>
        <dbReference type="EMBL" id="RLN39286.1"/>
    </source>
</evidence>
<evidence type="ECO:0000313" key="3">
    <source>
        <dbReference type="Proteomes" id="UP000275267"/>
    </source>
</evidence>
<feature type="compositionally biased region" description="Low complexity" evidence="1">
    <location>
        <begin position="32"/>
        <end position="41"/>
    </location>
</feature>
<dbReference type="AlphaFoldDB" id="A0A3L6TI28"/>